<proteinExistence type="predicted"/>
<dbReference type="VEuPathDB" id="VectorBase:LLOJ009068"/>
<dbReference type="GO" id="GO:0005634">
    <property type="term" value="C:nucleus"/>
    <property type="evidence" value="ECO:0007669"/>
    <property type="project" value="UniProtKB-SubCell"/>
</dbReference>
<dbReference type="FunFam" id="3.30.160.60:FF:000634">
    <property type="entry name" value="Zinc finger X-chromosomal protein"/>
    <property type="match status" value="1"/>
</dbReference>
<keyword evidence="3" id="KW-0677">Repeat</keyword>
<keyword evidence="9" id="KW-0539">Nucleus</keyword>
<sequence>MQSCSEKIDVEYCIVKEEYIADEPAEEDTFSPPDPLSCATELPKTEEESPDEEDELPEDSINPLREEKTAAEKEAASEPAVQFVITELRERKHKCQICGKTYFRACHLSDHMIYGHSKELNFRCPKCPKAFPHKRNLSMHISNVHDGGKYQCTQCEKTFTSDPYLRRHLRTHGAEKKHVCEICDKRFLQPANLREHMLIHTKVRLPKTPKIRAFPCSYCHKVYKSKVSFKKHEARHEDKIEEAKEAQEEDQVEEEMNEEEGQESHDEATEAREDTQEARI</sequence>
<evidence type="ECO:0000256" key="6">
    <source>
        <dbReference type="ARBA" id="ARBA00023015"/>
    </source>
</evidence>
<keyword evidence="4 10" id="KW-0863">Zinc-finger</keyword>
<evidence type="ECO:0000259" key="12">
    <source>
        <dbReference type="PROSITE" id="PS50157"/>
    </source>
</evidence>
<feature type="domain" description="C2H2-type" evidence="12">
    <location>
        <begin position="122"/>
        <end position="150"/>
    </location>
</feature>
<evidence type="ECO:0000256" key="10">
    <source>
        <dbReference type="PROSITE-ProRule" id="PRU00042"/>
    </source>
</evidence>
<keyword evidence="5" id="KW-0862">Zinc</keyword>
<feature type="region of interest" description="Disordered" evidence="11">
    <location>
        <begin position="230"/>
        <end position="280"/>
    </location>
</feature>
<keyword evidence="8" id="KW-0804">Transcription</keyword>
<feature type="region of interest" description="Disordered" evidence="11">
    <location>
        <begin position="23"/>
        <end position="62"/>
    </location>
</feature>
<feature type="domain" description="C2H2-type" evidence="12">
    <location>
        <begin position="178"/>
        <end position="205"/>
    </location>
</feature>
<evidence type="ECO:0000256" key="1">
    <source>
        <dbReference type="ARBA" id="ARBA00004123"/>
    </source>
</evidence>
<dbReference type="GO" id="GO:0010468">
    <property type="term" value="P:regulation of gene expression"/>
    <property type="evidence" value="ECO:0007669"/>
    <property type="project" value="TreeGrafter"/>
</dbReference>
<comment type="subcellular location">
    <subcellularLocation>
        <location evidence="1">Nucleus</location>
    </subcellularLocation>
</comment>
<dbReference type="InterPro" id="IPR036236">
    <property type="entry name" value="Znf_C2H2_sf"/>
</dbReference>
<dbReference type="PROSITE" id="PS00028">
    <property type="entry name" value="ZINC_FINGER_C2H2_1"/>
    <property type="match status" value="5"/>
</dbReference>
<organism evidence="13 14">
    <name type="scientific">Lutzomyia longipalpis</name>
    <name type="common">Sand fly</name>
    <dbReference type="NCBI Taxonomy" id="7200"/>
    <lineage>
        <taxon>Eukaryota</taxon>
        <taxon>Metazoa</taxon>
        <taxon>Ecdysozoa</taxon>
        <taxon>Arthropoda</taxon>
        <taxon>Hexapoda</taxon>
        <taxon>Insecta</taxon>
        <taxon>Pterygota</taxon>
        <taxon>Neoptera</taxon>
        <taxon>Endopterygota</taxon>
        <taxon>Diptera</taxon>
        <taxon>Nematocera</taxon>
        <taxon>Psychodoidea</taxon>
        <taxon>Psychodidae</taxon>
        <taxon>Lutzomyia</taxon>
        <taxon>Lutzomyia</taxon>
    </lineage>
</organism>
<evidence type="ECO:0000256" key="8">
    <source>
        <dbReference type="ARBA" id="ARBA00023163"/>
    </source>
</evidence>
<feature type="compositionally biased region" description="Acidic residues" evidence="11">
    <location>
        <begin position="48"/>
        <end position="58"/>
    </location>
</feature>
<feature type="compositionally biased region" description="Basic and acidic residues" evidence="11">
    <location>
        <begin position="230"/>
        <end position="246"/>
    </location>
</feature>
<keyword evidence="2" id="KW-0479">Metal-binding</keyword>
<dbReference type="Gene3D" id="3.30.160.60">
    <property type="entry name" value="Classic Zinc Finger"/>
    <property type="match status" value="3"/>
</dbReference>
<evidence type="ECO:0000256" key="5">
    <source>
        <dbReference type="ARBA" id="ARBA00022833"/>
    </source>
</evidence>
<feature type="compositionally biased region" description="Acidic residues" evidence="11">
    <location>
        <begin position="247"/>
        <end position="261"/>
    </location>
</feature>
<feature type="domain" description="C2H2-type" evidence="12">
    <location>
        <begin position="150"/>
        <end position="177"/>
    </location>
</feature>
<evidence type="ECO:0000313" key="13">
    <source>
        <dbReference type="EnsemblMetazoa" id="LLOJ009068-PA"/>
    </source>
</evidence>
<feature type="domain" description="C2H2-type" evidence="12">
    <location>
        <begin position="93"/>
        <end position="121"/>
    </location>
</feature>
<dbReference type="FunFam" id="3.30.160.60:FF:000110">
    <property type="entry name" value="Zinc finger protein-like"/>
    <property type="match status" value="1"/>
</dbReference>
<dbReference type="SMART" id="SM00355">
    <property type="entry name" value="ZnF_C2H2"/>
    <property type="match status" value="5"/>
</dbReference>
<keyword evidence="14" id="KW-1185">Reference proteome</keyword>
<dbReference type="InterPro" id="IPR050331">
    <property type="entry name" value="Zinc_finger"/>
</dbReference>
<dbReference type="PANTHER" id="PTHR16515:SF49">
    <property type="entry name" value="GASTRULA ZINC FINGER PROTEIN XLCGF49.1-LIKE-RELATED"/>
    <property type="match status" value="1"/>
</dbReference>
<dbReference type="EMBL" id="AJWK01030971">
    <property type="status" value="NOT_ANNOTATED_CDS"/>
    <property type="molecule type" value="Genomic_DNA"/>
</dbReference>
<evidence type="ECO:0000256" key="3">
    <source>
        <dbReference type="ARBA" id="ARBA00022737"/>
    </source>
</evidence>
<evidence type="ECO:0000313" key="14">
    <source>
        <dbReference type="Proteomes" id="UP000092461"/>
    </source>
</evidence>
<accession>A0A1B0GKT3</accession>
<dbReference type="Proteomes" id="UP000092461">
    <property type="component" value="Unassembled WGS sequence"/>
</dbReference>
<dbReference type="GO" id="GO:0008270">
    <property type="term" value="F:zinc ion binding"/>
    <property type="evidence" value="ECO:0007669"/>
    <property type="project" value="UniProtKB-KW"/>
</dbReference>
<dbReference type="SUPFAM" id="SSF57667">
    <property type="entry name" value="beta-beta-alpha zinc fingers"/>
    <property type="match status" value="3"/>
</dbReference>
<keyword evidence="6" id="KW-0805">Transcription regulation</keyword>
<feature type="domain" description="C2H2-type" evidence="12">
    <location>
        <begin position="214"/>
        <end position="241"/>
    </location>
</feature>
<evidence type="ECO:0000256" key="11">
    <source>
        <dbReference type="SAM" id="MobiDB-lite"/>
    </source>
</evidence>
<protein>
    <recommendedName>
        <fullName evidence="12">C2H2-type domain-containing protein</fullName>
    </recommendedName>
</protein>
<dbReference type="GO" id="GO:0003677">
    <property type="term" value="F:DNA binding"/>
    <property type="evidence" value="ECO:0007669"/>
    <property type="project" value="UniProtKB-KW"/>
</dbReference>
<dbReference type="EnsemblMetazoa" id="LLOJ009068-RA">
    <property type="protein sequence ID" value="LLOJ009068-PA"/>
    <property type="gene ID" value="LLOJ009068"/>
</dbReference>
<evidence type="ECO:0000256" key="4">
    <source>
        <dbReference type="ARBA" id="ARBA00022771"/>
    </source>
</evidence>
<evidence type="ECO:0000256" key="2">
    <source>
        <dbReference type="ARBA" id="ARBA00022723"/>
    </source>
</evidence>
<reference evidence="13" key="1">
    <citation type="submission" date="2020-05" db="UniProtKB">
        <authorList>
            <consortium name="EnsemblMetazoa"/>
        </authorList>
    </citation>
    <scope>IDENTIFICATION</scope>
    <source>
        <strain evidence="13">Jacobina</strain>
    </source>
</reference>
<dbReference type="VEuPathDB" id="VectorBase:LLONM1_006224"/>
<dbReference type="PROSITE" id="PS50157">
    <property type="entry name" value="ZINC_FINGER_C2H2_2"/>
    <property type="match status" value="5"/>
</dbReference>
<dbReference type="PANTHER" id="PTHR16515">
    <property type="entry name" value="PR DOMAIN ZINC FINGER PROTEIN"/>
    <property type="match status" value="1"/>
</dbReference>
<keyword evidence="7" id="KW-0238">DNA-binding</keyword>
<dbReference type="Pfam" id="PF00096">
    <property type="entry name" value="zf-C2H2"/>
    <property type="match status" value="5"/>
</dbReference>
<evidence type="ECO:0000256" key="9">
    <source>
        <dbReference type="ARBA" id="ARBA00023242"/>
    </source>
</evidence>
<dbReference type="InterPro" id="IPR013087">
    <property type="entry name" value="Znf_C2H2_type"/>
</dbReference>
<feature type="compositionally biased region" description="Basic and acidic residues" evidence="11">
    <location>
        <begin position="262"/>
        <end position="280"/>
    </location>
</feature>
<dbReference type="AlphaFoldDB" id="A0A1B0GKT3"/>
<name>A0A1B0GKT3_LUTLO</name>
<evidence type="ECO:0000256" key="7">
    <source>
        <dbReference type="ARBA" id="ARBA00023125"/>
    </source>
</evidence>